<evidence type="ECO:0000256" key="4">
    <source>
        <dbReference type="PROSITE-ProRule" id="PRU00473"/>
    </source>
</evidence>
<keyword evidence="3" id="KW-0998">Cell outer membrane</keyword>
<evidence type="ECO:0000256" key="3">
    <source>
        <dbReference type="ARBA" id="ARBA00023237"/>
    </source>
</evidence>
<evidence type="ECO:0000259" key="6">
    <source>
        <dbReference type="PROSITE" id="PS51123"/>
    </source>
</evidence>
<dbReference type="PRINTS" id="PR01021">
    <property type="entry name" value="OMPADOMAIN"/>
</dbReference>
<dbReference type="InterPro" id="IPR036737">
    <property type="entry name" value="OmpA-like_sf"/>
</dbReference>
<dbReference type="Proteomes" id="UP000182278">
    <property type="component" value="Unassembled WGS sequence"/>
</dbReference>
<evidence type="ECO:0000256" key="2">
    <source>
        <dbReference type="ARBA" id="ARBA00023136"/>
    </source>
</evidence>
<feature type="domain" description="OmpA-like" evidence="6">
    <location>
        <begin position="123"/>
        <end position="237"/>
    </location>
</feature>
<evidence type="ECO:0000256" key="5">
    <source>
        <dbReference type="SAM" id="Coils"/>
    </source>
</evidence>
<dbReference type="PANTHER" id="PTHR30329">
    <property type="entry name" value="STATOR ELEMENT OF FLAGELLAR MOTOR COMPLEX"/>
    <property type="match status" value="1"/>
</dbReference>
<reference evidence="7 8" key="1">
    <citation type="journal article" date="2016" name="Environ. Microbiol.">
        <title>Genomic resolution of a cold subsurface aquifer community provides metabolic insights for novel microbes adapted to high CO concentrations.</title>
        <authorList>
            <person name="Probst A.J."/>
            <person name="Castelle C.J."/>
            <person name="Singh A."/>
            <person name="Brown C.T."/>
            <person name="Anantharaman K."/>
            <person name="Sharon I."/>
            <person name="Hug L.A."/>
            <person name="Burstein D."/>
            <person name="Emerson J.B."/>
            <person name="Thomas B.C."/>
            <person name="Banfield J.F."/>
        </authorList>
    </citation>
    <scope>NUCLEOTIDE SEQUENCE [LARGE SCALE GENOMIC DNA]</scope>
    <source>
        <strain evidence="7">CG1_02_38_46</strain>
    </source>
</reference>
<dbReference type="InterPro" id="IPR006664">
    <property type="entry name" value="OMP_bac"/>
</dbReference>
<name>A0A1J4SGZ9_9BACT</name>
<organism evidence="7 8">
    <name type="scientific">Candidatus Desantisbacteria bacterium CG1_02_38_46</name>
    <dbReference type="NCBI Taxonomy" id="1817893"/>
    <lineage>
        <taxon>Bacteria</taxon>
        <taxon>Candidatus Desantisiibacteriota</taxon>
    </lineage>
</organism>
<dbReference type="SUPFAM" id="SSF103088">
    <property type="entry name" value="OmpA-like"/>
    <property type="match status" value="1"/>
</dbReference>
<dbReference type="Gene3D" id="3.30.1330.60">
    <property type="entry name" value="OmpA-like domain"/>
    <property type="match status" value="1"/>
</dbReference>
<dbReference type="EMBL" id="MNUO01000007">
    <property type="protein sequence ID" value="OIN98647.1"/>
    <property type="molecule type" value="Genomic_DNA"/>
</dbReference>
<gene>
    <name evidence="7" type="ORF">AUJ66_00630</name>
</gene>
<feature type="coiled-coil region" evidence="5">
    <location>
        <begin position="50"/>
        <end position="91"/>
    </location>
</feature>
<dbReference type="InterPro" id="IPR050330">
    <property type="entry name" value="Bact_OuterMem_StrucFunc"/>
</dbReference>
<keyword evidence="5" id="KW-0175">Coiled coil</keyword>
<proteinExistence type="predicted"/>
<dbReference type="CDD" id="cd07185">
    <property type="entry name" value="OmpA_C-like"/>
    <property type="match status" value="1"/>
</dbReference>
<evidence type="ECO:0000256" key="1">
    <source>
        <dbReference type="ARBA" id="ARBA00004442"/>
    </source>
</evidence>
<comment type="subcellular location">
    <subcellularLocation>
        <location evidence="1">Cell outer membrane</location>
    </subcellularLocation>
</comment>
<protein>
    <recommendedName>
        <fullName evidence="6">OmpA-like domain-containing protein</fullName>
    </recommendedName>
</protein>
<accession>A0A1J4SGZ9</accession>
<sequence>MKKEIGLVVIVVLLCSGVSYAGLFGKSDKEVAEEIKKREAVLNASFGETLARKDKEIAAKNVEIEKLKLDNAKLSAELEESNKKLEKMEQEKSVLPVEQKVEETRTLEEIITTEITKYAQVVPSAEELKIIFNTDFFFYHDVLEAVIYRSLDVIVKALKAHPDHRIIIAGYTDSFGSSKTNLHTSLVKAKAVANYLIAKEIPEDKIIVEGLGSACPIDTNKTREGRKQNRRVEIIIK</sequence>
<dbReference type="Pfam" id="PF00691">
    <property type="entry name" value="OmpA"/>
    <property type="match status" value="1"/>
</dbReference>
<dbReference type="PANTHER" id="PTHR30329:SF21">
    <property type="entry name" value="LIPOPROTEIN YIAD-RELATED"/>
    <property type="match status" value="1"/>
</dbReference>
<evidence type="ECO:0000313" key="8">
    <source>
        <dbReference type="Proteomes" id="UP000182278"/>
    </source>
</evidence>
<dbReference type="InterPro" id="IPR006665">
    <property type="entry name" value="OmpA-like"/>
</dbReference>
<evidence type="ECO:0000313" key="7">
    <source>
        <dbReference type="EMBL" id="OIN98647.1"/>
    </source>
</evidence>
<comment type="caution">
    <text evidence="7">The sequence shown here is derived from an EMBL/GenBank/DDBJ whole genome shotgun (WGS) entry which is preliminary data.</text>
</comment>
<dbReference type="STRING" id="1817893.AUJ66_00630"/>
<keyword evidence="2 4" id="KW-0472">Membrane</keyword>
<dbReference type="PROSITE" id="PS51123">
    <property type="entry name" value="OMPA_2"/>
    <property type="match status" value="1"/>
</dbReference>
<dbReference type="GO" id="GO:0009279">
    <property type="term" value="C:cell outer membrane"/>
    <property type="evidence" value="ECO:0007669"/>
    <property type="project" value="UniProtKB-SubCell"/>
</dbReference>
<dbReference type="AlphaFoldDB" id="A0A1J4SGZ9"/>